<dbReference type="Pfam" id="PF02770">
    <property type="entry name" value="Acyl-CoA_dh_M"/>
    <property type="match status" value="1"/>
</dbReference>
<dbReference type="Proteomes" id="UP000192513">
    <property type="component" value="Unassembled WGS sequence"/>
</dbReference>
<dbReference type="FunFam" id="2.40.110.10:FF:000002">
    <property type="entry name" value="Acyl-CoA dehydrogenase fadE12"/>
    <property type="match status" value="1"/>
</dbReference>
<dbReference type="RefSeq" id="WP_083171977.1">
    <property type="nucleotide sequence ID" value="NZ_AP022619.1"/>
</dbReference>
<dbReference type="AlphaFoldDB" id="A0A1X0IBC9"/>
<reference evidence="11 12" key="1">
    <citation type="submission" date="2017-02" db="EMBL/GenBank/DDBJ databases">
        <title>The new phylogeny of genus Mycobacterium.</title>
        <authorList>
            <person name="Tortoli E."/>
            <person name="Trovato A."/>
            <person name="Cirillo D.M."/>
        </authorList>
    </citation>
    <scope>NUCLEOTIDE SEQUENCE [LARGE SCALE GENOMIC DNA]</scope>
    <source>
        <strain evidence="11 12">DSM 45000</strain>
    </source>
</reference>
<evidence type="ECO:0000256" key="7">
    <source>
        <dbReference type="RuleBase" id="RU362125"/>
    </source>
</evidence>
<dbReference type="Gene3D" id="2.40.110.10">
    <property type="entry name" value="Butyryl-CoA Dehydrogenase, subunit A, domain 2"/>
    <property type="match status" value="1"/>
</dbReference>
<keyword evidence="3 7" id="KW-0285">Flavoprotein</keyword>
<protein>
    <recommendedName>
        <fullName evidence="13">Acyl-CoA dehydrogenase</fullName>
    </recommendedName>
</protein>
<evidence type="ECO:0000256" key="3">
    <source>
        <dbReference type="ARBA" id="ARBA00022630"/>
    </source>
</evidence>
<evidence type="ECO:0000259" key="10">
    <source>
        <dbReference type="Pfam" id="PF02771"/>
    </source>
</evidence>
<feature type="domain" description="Acyl-CoA oxidase/dehydrogenase middle" evidence="9">
    <location>
        <begin position="123"/>
        <end position="209"/>
    </location>
</feature>
<comment type="catalytic activity">
    <reaction evidence="6">
        <text>a 2,3-saturated acyl-CoA + A = a 2,3-dehydroacyl-CoA + AH2</text>
        <dbReference type="Rhea" id="RHEA:48608"/>
        <dbReference type="ChEBI" id="CHEBI:13193"/>
        <dbReference type="ChEBI" id="CHEBI:17499"/>
        <dbReference type="ChEBI" id="CHEBI:60015"/>
        <dbReference type="ChEBI" id="CHEBI:65111"/>
    </reaction>
</comment>
<dbReference type="PANTHER" id="PTHR43292:SF3">
    <property type="entry name" value="ACYL-COA DEHYDROGENASE FADE29"/>
    <property type="match status" value="1"/>
</dbReference>
<gene>
    <name evidence="11" type="ORF">BST39_12235</name>
</gene>
<evidence type="ECO:0000256" key="6">
    <source>
        <dbReference type="ARBA" id="ARBA00052546"/>
    </source>
</evidence>
<dbReference type="InterPro" id="IPR006091">
    <property type="entry name" value="Acyl-CoA_Oxase/DH_mid-dom"/>
</dbReference>
<comment type="caution">
    <text evidence="11">The sequence shown here is derived from an EMBL/GenBank/DDBJ whole genome shotgun (WGS) entry which is preliminary data.</text>
</comment>
<keyword evidence="12" id="KW-1185">Reference proteome</keyword>
<evidence type="ECO:0000256" key="2">
    <source>
        <dbReference type="ARBA" id="ARBA00009347"/>
    </source>
</evidence>
<feature type="domain" description="Acyl-CoA dehydrogenase/oxidase C-terminal" evidence="8">
    <location>
        <begin position="228"/>
        <end position="382"/>
    </location>
</feature>
<accession>A0A1X0IBC9</accession>
<dbReference type="EMBL" id="MVIE01000013">
    <property type="protein sequence ID" value="ORB40984.1"/>
    <property type="molecule type" value="Genomic_DNA"/>
</dbReference>
<dbReference type="InterPro" id="IPR046373">
    <property type="entry name" value="Acyl-CoA_Oxase/DH_mid-dom_sf"/>
</dbReference>
<evidence type="ECO:0000256" key="5">
    <source>
        <dbReference type="ARBA" id="ARBA00023002"/>
    </source>
</evidence>
<dbReference type="SUPFAM" id="SSF47203">
    <property type="entry name" value="Acyl-CoA dehydrogenase C-terminal domain-like"/>
    <property type="match status" value="1"/>
</dbReference>
<dbReference type="InterPro" id="IPR006089">
    <property type="entry name" value="Acyl-CoA_DH_CS"/>
</dbReference>
<dbReference type="InterPro" id="IPR009075">
    <property type="entry name" value="AcylCo_DH/oxidase_C"/>
</dbReference>
<evidence type="ECO:0008006" key="13">
    <source>
        <dbReference type="Google" id="ProtNLM"/>
    </source>
</evidence>
<dbReference type="Gene3D" id="1.10.540.10">
    <property type="entry name" value="Acyl-CoA dehydrogenase/oxidase, N-terminal domain"/>
    <property type="match status" value="1"/>
</dbReference>
<dbReference type="GO" id="GO:0050660">
    <property type="term" value="F:flavin adenine dinucleotide binding"/>
    <property type="evidence" value="ECO:0007669"/>
    <property type="project" value="InterPro"/>
</dbReference>
<dbReference type="Pfam" id="PF02771">
    <property type="entry name" value="Acyl-CoA_dh_N"/>
    <property type="match status" value="1"/>
</dbReference>
<name>A0A1X0IBC9_9MYCO</name>
<keyword evidence="5 7" id="KW-0560">Oxidoreductase</keyword>
<evidence type="ECO:0000256" key="4">
    <source>
        <dbReference type="ARBA" id="ARBA00022827"/>
    </source>
</evidence>
<dbReference type="Gene3D" id="1.20.140.10">
    <property type="entry name" value="Butyryl-CoA Dehydrogenase, subunit A, domain 3"/>
    <property type="match status" value="1"/>
</dbReference>
<dbReference type="PANTHER" id="PTHR43292">
    <property type="entry name" value="ACYL-COA DEHYDROGENASE"/>
    <property type="match status" value="1"/>
</dbReference>
<evidence type="ECO:0000259" key="8">
    <source>
        <dbReference type="Pfam" id="PF00441"/>
    </source>
</evidence>
<organism evidence="11 12">
    <name type="scientific">Mycobacterium paraseoulense</name>
    <dbReference type="NCBI Taxonomy" id="590652"/>
    <lineage>
        <taxon>Bacteria</taxon>
        <taxon>Bacillati</taxon>
        <taxon>Actinomycetota</taxon>
        <taxon>Actinomycetes</taxon>
        <taxon>Mycobacteriales</taxon>
        <taxon>Mycobacteriaceae</taxon>
        <taxon>Mycobacterium</taxon>
    </lineage>
</organism>
<evidence type="ECO:0000313" key="11">
    <source>
        <dbReference type="EMBL" id="ORB40984.1"/>
    </source>
</evidence>
<dbReference type="OrthoDB" id="3452288at2"/>
<dbReference type="STRING" id="590652.BST39_12235"/>
<comment type="similarity">
    <text evidence="2 7">Belongs to the acyl-CoA dehydrogenase family.</text>
</comment>
<sequence>MIEFSLPDSAVQLVSEVKDFLDEHLTPAVREHERRTGDGHNWEFNRALAQKRWVLPTWPVEMGGAGLGDFAYALLIQELYRAEAPLVGVNTTQMPAAVIRDLGPDHLQRRILPEIAAGEAIVCLGLTEPHAGSDLAAVTTRARRDGGDWVIDGQKMFTTLAHIAQYCYLLARTTPDSVRHNGLTVFMVPMDTPGIQVTPILTVAGERTNAVFYDGVRIPDEARIGQVDRGWDVMRHALGLEHQAGSFCGAAQRLWSGAVAASQRYTDTEGRRLIDLPASRERLARAAVHNEITQLLHHRTIWLAANGQEAHVAGAETKLYSAETFIEDATALADMLGPNVLCAYDGTDADAAGIVGHSYQYSAGTSIYGGTSEIMRGLIAEHGLGLPKAR</sequence>
<dbReference type="GO" id="GO:0003995">
    <property type="term" value="F:acyl-CoA dehydrogenase activity"/>
    <property type="evidence" value="ECO:0007669"/>
    <property type="project" value="InterPro"/>
</dbReference>
<evidence type="ECO:0000259" key="9">
    <source>
        <dbReference type="Pfam" id="PF02770"/>
    </source>
</evidence>
<comment type="cofactor">
    <cofactor evidence="1 7">
        <name>FAD</name>
        <dbReference type="ChEBI" id="CHEBI:57692"/>
    </cofactor>
</comment>
<dbReference type="InterPro" id="IPR013786">
    <property type="entry name" value="AcylCoA_DH/ox_N"/>
</dbReference>
<keyword evidence="4 7" id="KW-0274">FAD</keyword>
<dbReference type="InterPro" id="IPR009100">
    <property type="entry name" value="AcylCoA_DH/oxidase_NM_dom_sf"/>
</dbReference>
<evidence type="ECO:0000313" key="12">
    <source>
        <dbReference type="Proteomes" id="UP000192513"/>
    </source>
</evidence>
<dbReference type="PROSITE" id="PS00072">
    <property type="entry name" value="ACYL_COA_DH_1"/>
    <property type="match status" value="1"/>
</dbReference>
<dbReference type="InterPro" id="IPR036250">
    <property type="entry name" value="AcylCo_DH-like_C"/>
</dbReference>
<dbReference type="InterPro" id="IPR052161">
    <property type="entry name" value="Mycobact_Acyl-CoA_DH"/>
</dbReference>
<feature type="domain" description="Acyl-CoA dehydrogenase/oxidase N-terminal" evidence="10">
    <location>
        <begin position="11"/>
        <end position="119"/>
    </location>
</feature>
<dbReference type="SUPFAM" id="SSF56645">
    <property type="entry name" value="Acyl-CoA dehydrogenase NM domain-like"/>
    <property type="match status" value="1"/>
</dbReference>
<dbReference type="GO" id="GO:0005886">
    <property type="term" value="C:plasma membrane"/>
    <property type="evidence" value="ECO:0007669"/>
    <property type="project" value="TreeGrafter"/>
</dbReference>
<dbReference type="Pfam" id="PF00441">
    <property type="entry name" value="Acyl-CoA_dh_1"/>
    <property type="match status" value="1"/>
</dbReference>
<proteinExistence type="inferred from homology"/>
<evidence type="ECO:0000256" key="1">
    <source>
        <dbReference type="ARBA" id="ARBA00001974"/>
    </source>
</evidence>
<dbReference type="InterPro" id="IPR037069">
    <property type="entry name" value="AcylCoA_DH/ox_N_sf"/>
</dbReference>